<keyword evidence="2" id="KW-1185">Reference proteome</keyword>
<name>A0ABR5AA75_9BACL</name>
<gene>
    <name evidence="1" type="ORF">SD70_29705</name>
</gene>
<sequence>MFDPRQYILDTVHNPRPASVEIWATRTEKLLNVEKHINRHLTVEEKKILTWLATGEPHVVEMLSSLFDEIAGQKRKTTAGRSC</sequence>
<comment type="caution">
    <text evidence="1">The sequence shown here is derived from an EMBL/GenBank/DDBJ whole genome shotgun (WGS) entry which is preliminary data.</text>
</comment>
<evidence type="ECO:0000313" key="1">
    <source>
        <dbReference type="EMBL" id="KIL37961.1"/>
    </source>
</evidence>
<reference evidence="1 2" key="1">
    <citation type="submission" date="2014-12" db="EMBL/GenBank/DDBJ databases">
        <title>Draft genome sequence of Paenibacillus kamchatkensis strain B-2647.</title>
        <authorList>
            <person name="Karlyshev A.V."/>
            <person name="Kudryashova E.B."/>
        </authorList>
    </citation>
    <scope>NUCLEOTIDE SEQUENCE [LARGE SCALE GENOMIC DNA]</scope>
    <source>
        <strain evidence="1 2">VKM B-2647</strain>
    </source>
</reference>
<proteinExistence type="predicted"/>
<dbReference type="EMBL" id="JXAK01000085">
    <property type="protein sequence ID" value="KIL37961.1"/>
    <property type="molecule type" value="Genomic_DNA"/>
</dbReference>
<dbReference type="Proteomes" id="UP000031967">
    <property type="component" value="Unassembled WGS sequence"/>
</dbReference>
<evidence type="ECO:0008006" key="3">
    <source>
        <dbReference type="Google" id="ProtNLM"/>
    </source>
</evidence>
<evidence type="ECO:0000313" key="2">
    <source>
        <dbReference type="Proteomes" id="UP000031967"/>
    </source>
</evidence>
<organism evidence="1 2">
    <name type="scientific">Gordoniibacillus kamchatkensis</name>
    <dbReference type="NCBI Taxonomy" id="1590651"/>
    <lineage>
        <taxon>Bacteria</taxon>
        <taxon>Bacillati</taxon>
        <taxon>Bacillota</taxon>
        <taxon>Bacilli</taxon>
        <taxon>Bacillales</taxon>
        <taxon>Paenibacillaceae</taxon>
        <taxon>Gordoniibacillus</taxon>
    </lineage>
</organism>
<accession>A0ABR5AA75</accession>
<dbReference type="RefSeq" id="WP_041052170.1">
    <property type="nucleotide sequence ID" value="NZ_JXAK01000085.1"/>
</dbReference>
<protein>
    <recommendedName>
        <fullName evidence="3">HTH luxR-type domain-containing protein</fullName>
    </recommendedName>
</protein>